<keyword evidence="1" id="KW-0677">Repeat</keyword>
<name>A0AAD4N2X9_9BILA</name>
<evidence type="ECO:0000256" key="1">
    <source>
        <dbReference type="ARBA" id="ARBA00022737"/>
    </source>
</evidence>
<feature type="domain" description="RRM" evidence="6">
    <location>
        <begin position="189"/>
        <end position="270"/>
    </location>
</feature>
<dbReference type="EMBL" id="JAKKPZ010000012">
    <property type="protein sequence ID" value="KAI1714853.1"/>
    <property type="molecule type" value="Genomic_DNA"/>
</dbReference>
<dbReference type="PROSITE" id="PS50102">
    <property type="entry name" value="RRM"/>
    <property type="match status" value="2"/>
</dbReference>
<dbReference type="PANTHER" id="PTHR23189">
    <property type="entry name" value="RNA RECOGNITION MOTIF-CONTAINING"/>
    <property type="match status" value="1"/>
</dbReference>
<feature type="compositionally biased region" description="Pro residues" evidence="5">
    <location>
        <begin position="513"/>
        <end position="528"/>
    </location>
</feature>
<dbReference type="InterPro" id="IPR000504">
    <property type="entry name" value="RRM_dom"/>
</dbReference>
<dbReference type="SMART" id="SM00360">
    <property type="entry name" value="RRM"/>
    <property type="match status" value="2"/>
</dbReference>
<dbReference type="Gene3D" id="3.30.70.330">
    <property type="match status" value="2"/>
</dbReference>
<protein>
    <submittedName>
        <fullName evidence="7">RNA recognition motif domain-containing protein</fullName>
    </submittedName>
</protein>
<feature type="compositionally biased region" description="Basic and acidic residues" evidence="5">
    <location>
        <begin position="53"/>
        <end position="65"/>
    </location>
</feature>
<dbReference type="Pfam" id="PF00076">
    <property type="entry name" value="RRM_1"/>
    <property type="match status" value="2"/>
</dbReference>
<dbReference type="InterPro" id="IPR012677">
    <property type="entry name" value="Nucleotide-bd_a/b_plait_sf"/>
</dbReference>
<feature type="domain" description="RRM" evidence="6">
    <location>
        <begin position="116"/>
        <end position="187"/>
    </location>
</feature>
<feature type="region of interest" description="Disordered" evidence="5">
    <location>
        <begin position="374"/>
        <end position="542"/>
    </location>
</feature>
<evidence type="ECO:0000259" key="6">
    <source>
        <dbReference type="PROSITE" id="PS50102"/>
    </source>
</evidence>
<feature type="compositionally biased region" description="Gly residues" evidence="5">
    <location>
        <begin position="41"/>
        <end position="52"/>
    </location>
</feature>
<feature type="compositionally biased region" description="Gly residues" evidence="5">
    <location>
        <begin position="502"/>
        <end position="512"/>
    </location>
</feature>
<accession>A0AAD4N2X9</accession>
<feature type="compositionally biased region" description="Basic and acidic residues" evidence="5">
    <location>
        <begin position="1"/>
        <end position="12"/>
    </location>
</feature>
<dbReference type="CDD" id="cd12931">
    <property type="entry name" value="eNOPS_SF"/>
    <property type="match status" value="1"/>
</dbReference>
<feature type="compositionally biased region" description="Gly residues" evidence="5">
    <location>
        <begin position="79"/>
        <end position="89"/>
    </location>
</feature>
<dbReference type="AlphaFoldDB" id="A0AAD4N2X9"/>
<dbReference type="InterPro" id="IPR012975">
    <property type="entry name" value="NOPS"/>
</dbReference>
<evidence type="ECO:0000256" key="2">
    <source>
        <dbReference type="ARBA" id="ARBA00022884"/>
    </source>
</evidence>
<evidence type="ECO:0000313" key="8">
    <source>
        <dbReference type="Proteomes" id="UP001201812"/>
    </source>
</evidence>
<feature type="coiled-coil region" evidence="4">
    <location>
        <begin position="309"/>
        <end position="374"/>
    </location>
</feature>
<dbReference type="SUPFAM" id="SSF54928">
    <property type="entry name" value="RNA-binding domain, RBD"/>
    <property type="match status" value="1"/>
</dbReference>
<reference evidence="7" key="1">
    <citation type="submission" date="2022-01" db="EMBL/GenBank/DDBJ databases">
        <title>Genome Sequence Resource for Two Populations of Ditylenchus destructor, the Migratory Endoparasitic Phytonematode.</title>
        <authorList>
            <person name="Zhang H."/>
            <person name="Lin R."/>
            <person name="Xie B."/>
        </authorList>
    </citation>
    <scope>NUCLEOTIDE SEQUENCE</scope>
    <source>
        <strain evidence="7">BazhouSP</strain>
    </source>
</reference>
<comment type="caution">
    <text evidence="7">The sequence shown here is derived from an EMBL/GenBank/DDBJ whole genome shotgun (WGS) entry which is preliminary data.</text>
</comment>
<keyword evidence="8" id="KW-1185">Reference proteome</keyword>
<evidence type="ECO:0000313" key="7">
    <source>
        <dbReference type="EMBL" id="KAI1714853.1"/>
    </source>
</evidence>
<dbReference type="CDD" id="cd12332">
    <property type="entry name" value="RRM1_p54nrb_like"/>
    <property type="match status" value="1"/>
</dbReference>
<dbReference type="Pfam" id="PF08075">
    <property type="entry name" value="NOPS"/>
    <property type="match status" value="1"/>
</dbReference>
<feature type="compositionally biased region" description="Basic and acidic residues" evidence="5">
    <location>
        <begin position="460"/>
        <end position="469"/>
    </location>
</feature>
<feature type="compositionally biased region" description="Basic and acidic residues" evidence="5">
    <location>
        <begin position="19"/>
        <end position="39"/>
    </location>
</feature>
<evidence type="ECO:0000256" key="4">
    <source>
        <dbReference type="SAM" id="Coils"/>
    </source>
</evidence>
<dbReference type="Gene3D" id="6.10.250.1170">
    <property type="match status" value="1"/>
</dbReference>
<sequence>MNDTKQGIKQDRVPPGADRASKDVGKGKNDNRGRNDNRNTRGGGGGGRGGGSADRHMRDNRDRNRSNGGGSHGPPRGDAPGGPKGGGSFGAKLSGAAFSDSELLNDIPRKKFTGRCRLFVGNLPTDVKEQELKELFTPHGDISECYLSGKGFAFLRLDTRAHAESAKEALDGKSIKGRQMRVRFAVHGATIRVKELAPVVSNEMLHLTFSAFGDVERAVHVVDEKGKPTGVGIIEFERKNSATDALQQIKERVFLMTANSRPLQAEIVEPKDEEDGLSERMLQKTAQLMKERELGPRFAALNSFEFVYGQRWKDLYENEKRTREELEQTLNEARRRLDADMEIAYEDYKTQLLREDLQRRQQELERLEAAKRNRMRGMDGPPPFSGGMGGGPGMGRMQSGGPGQNRGSPVPLMDGPMGRQPPTFGPASGQRGPPPANGMGLFGGSGPSNHGQGAGPRSLADQDPHKMNDVQKLLQSFKDQGPGRPPLDFFGGNPGRSPMNMQGGGGPLMGGPGGPPRPPPGMMPPPQPLLDFGHPAEKRPRH</sequence>
<feature type="region of interest" description="Disordered" evidence="5">
    <location>
        <begin position="1"/>
        <end position="93"/>
    </location>
</feature>
<keyword evidence="4" id="KW-0175">Coiled coil</keyword>
<gene>
    <name evidence="7" type="ORF">DdX_08122</name>
</gene>
<dbReference type="FunFam" id="3.30.70.330:FF:000043">
    <property type="entry name" value="paraspeckle component 1 isoform X1"/>
    <property type="match status" value="1"/>
</dbReference>
<dbReference type="InterPro" id="IPR035979">
    <property type="entry name" value="RBD_domain_sf"/>
</dbReference>
<keyword evidence="2 3" id="KW-0694">RNA-binding</keyword>
<organism evidence="7 8">
    <name type="scientific">Ditylenchus destructor</name>
    <dbReference type="NCBI Taxonomy" id="166010"/>
    <lineage>
        <taxon>Eukaryota</taxon>
        <taxon>Metazoa</taxon>
        <taxon>Ecdysozoa</taxon>
        <taxon>Nematoda</taxon>
        <taxon>Chromadorea</taxon>
        <taxon>Rhabditida</taxon>
        <taxon>Tylenchina</taxon>
        <taxon>Tylenchomorpha</taxon>
        <taxon>Sphaerularioidea</taxon>
        <taxon>Anguinidae</taxon>
        <taxon>Anguininae</taxon>
        <taxon>Ditylenchus</taxon>
    </lineage>
</organism>
<dbReference type="GO" id="GO:0003723">
    <property type="term" value="F:RNA binding"/>
    <property type="evidence" value="ECO:0007669"/>
    <property type="project" value="UniProtKB-UniRule"/>
</dbReference>
<feature type="compositionally biased region" description="Gly residues" evidence="5">
    <location>
        <begin position="386"/>
        <end position="404"/>
    </location>
</feature>
<evidence type="ECO:0000256" key="5">
    <source>
        <dbReference type="SAM" id="MobiDB-lite"/>
    </source>
</evidence>
<dbReference type="Proteomes" id="UP001201812">
    <property type="component" value="Unassembled WGS sequence"/>
</dbReference>
<evidence type="ECO:0000256" key="3">
    <source>
        <dbReference type="PROSITE-ProRule" id="PRU00176"/>
    </source>
</evidence>
<proteinExistence type="predicted"/>